<dbReference type="InterPro" id="IPR036259">
    <property type="entry name" value="MFS_trans_sf"/>
</dbReference>
<feature type="transmembrane region" description="Helical" evidence="3">
    <location>
        <begin position="191"/>
        <end position="211"/>
    </location>
</feature>
<feature type="transmembrane region" description="Helical" evidence="3">
    <location>
        <begin position="123"/>
        <end position="147"/>
    </location>
</feature>
<evidence type="ECO:0000256" key="1">
    <source>
        <dbReference type="ARBA" id="ARBA00004141"/>
    </source>
</evidence>
<keyword evidence="3" id="KW-0812">Transmembrane</keyword>
<organism evidence="4 5">
    <name type="scientific">Boletus reticuloceps</name>
    <dbReference type="NCBI Taxonomy" id="495285"/>
    <lineage>
        <taxon>Eukaryota</taxon>
        <taxon>Fungi</taxon>
        <taxon>Dikarya</taxon>
        <taxon>Basidiomycota</taxon>
        <taxon>Agaricomycotina</taxon>
        <taxon>Agaricomycetes</taxon>
        <taxon>Agaricomycetidae</taxon>
        <taxon>Boletales</taxon>
        <taxon>Boletineae</taxon>
        <taxon>Boletaceae</taxon>
        <taxon>Boletoideae</taxon>
        <taxon>Boletus</taxon>
    </lineage>
</organism>
<feature type="transmembrane region" description="Helical" evidence="3">
    <location>
        <begin position="231"/>
        <end position="251"/>
    </location>
</feature>
<feature type="transmembrane region" description="Helical" evidence="3">
    <location>
        <begin position="332"/>
        <end position="351"/>
    </location>
</feature>
<comment type="subcellular location">
    <subcellularLocation>
        <location evidence="1">Membrane</location>
        <topology evidence="1">Multi-pass membrane protein</topology>
    </subcellularLocation>
</comment>
<dbReference type="EMBL" id="JAGFBS010000012">
    <property type="protein sequence ID" value="KAG6376456.1"/>
    <property type="molecule type" value="Genomic_DNA"/>
</dbReference>
<evidence type="ECO:0000256" key="2">
    <source>
        <dbReference type="ARBA" id="ARBA00006727"/>
    </source>
</evidence>
<feature type="transmembrane region" description="Helical" evidence="3">
    <location>
        <begin position="69"/>
        <end position="89"/>
    </location>
</feature>
<protein>
    <submittedName>
        <fullName evidence="4">MFS general substrate transporter</fullName>
    </submittedName>
</protein>
<comment type="caution">
    <text evidence="4">The sequence shown here is derived from an EMBL/GenBank/DDBJ whole genome shotgun (WGS) entry which is preliminary data.</text>
</comment>
<evidence type="ECO:0000313" key="5">
    <source>
        <dbReference type="Proteomes" id="UP000683000"/>
    </source>
</evidence>
<feature type="transmembrane region" description="Helical" evidence="3">
    <location>
        <begin position="363"/>
        <end position="383"/>
    </location>
</feature>
<dbReference type="GO" id="GO:0016020">
    <property type="term" value="C:membrane"/>
    <property type="evidence" value="ECO:0007669"/>
    <property type="project" value="UniProtKB-SubCell"/>
</dbReference>
<evidence type="ECO:0000256" key="3">
    <source>
        <dbReference type="SAM" id="Phobius"/>
    </source>
</evidence>
<feature type="transmembrane region" description="Helical" evidence="3">
    <location>
        <begin position="271"/>
        <end position="290"/>
    </location>
</feature>
<dbReference type="PANTHER" id="PTHR11360">
    <property type="entry name" value="MONOCARBOXYLATE TRANSPORTER"/>
    <property type="match status" value="1"/>
</dbReference>
<gene>
    <name evidence="4" type="ORF">JVT61DRAFT_2445</name>
</gene>
<dbReference type="InterPro" id="IPR011701">
    <property type="entry name" value="MFS"/>
</dbReference>
<proteinExistence type="inferred from homology"/>
<feature type="transmembrane region" description="Helical" evidence="3">
    <location>
        <begin position="395"/>
        <end position="415"/>
    </location>
</feature>
<comment type="similarity">
    <text evidence="2">Belongs to the major facilitator superfamily. Monocarboxylate porter (TC 2.A.1.13) family.</text>
</comment>
<dbReference type="OrthoDB" id="6499973at2759"/>
<dbReference type="SUPFAM" id="SSF103473">
    <property type="entry name" value="MFS general substrate transporter"/>
    <property type="match status" value="1"/>
</dbReference>
<name>A0A8I3A949_9AGAM</name>
<keyword evidence="3" id="KW-1133">Transmembrane helix</keyword>
<dbReference type="Pfam" id="PF07690">
    <property type="entry name" value="MFS_1"/>
    <property type="match status" value="1"/>
</dbReference>
<dbReference type="Proteomes" id="UP000683000">
    <property type="component" value="Unassembled WGS sequence"/>
</dbReference>
<accession>A0A8I3A949</accession>
<feature type="transmembrane region" description="Helical" evidence="3">
    <location>
        <begin position="302"/>
        <end position="320"/>
    </location>
</feature>
<feature type="transmembrane region" description="Helical" evidence="3">
    <location>
        <begin position="96"/>
        <end position="117"/>
    </location>
</feature>
<evidence type="ECO:0000313" key="4">
    <source>
        <dbReference type="EMBL" id="KAG6376456.1"/>
    </source>
</evidence>
<keyword evidence="5" id="KW-1185">Reference proteome</keyword>
<dbReference type="PANTHER" id="PTHR11360:SF252">
    <property type="entry name" value="MAJOR FACILITATOR SUPERFAMILY (MFS) PROFILE DOMAIN-CONTAINING PROTEIN-RELATED"/>
    <property type="match status" value="1"/>
</dbReference>
<dbReference type="InterPro" id="IPR050327">
    <property type="entry name" value="Proton-linked_MCT"/>
</dbReference>
<keyword evidence="3" id="KW-0472">Membrane</keyword>
<dbReference type="Gene3D" id="1.20.1250.20">
    <property type="entry name" value="MFS general substrate transporter like domains"/>
    <property type="match status" value="2"/>
</dbReference>
<sequence>MPPSEVSSNQTVIEVPPKENLDKAVTELVQFPEGGTAAWCTVIGGYTSSFGVYQDFYTLHYLTNESSSAISWIGSTNAFLATSFGIVAGALYDRGYFYHLMIGGSLLQSFALFMLSLAQPGQYYQIFLAQGIALGIAQGMLFVPTVAVVSHYFHKRRTLAMSLVASGSSLGAIVHPVMLNNLFNRGVGFANGVRISAAFVSVLLLIACLLIRTRLEPPKYPANYLSVGKGVLHDMPFCIMCIGLLCFQMGFYYPLFYFQVDSVKHGNSETFSFYSLVLLNGGSLIGRLSAGFIAPRVGVPRLIILSTAVCAIFILGMIGLNRVATVVVLGTIYGYFAGIYIAMLSPTITLLTSDFSEIGARMGIGVTMAGFGSLLGGPISGALLTSQYKWWQPSLFNGLISLTGCGMLIIMQLALTRRKCSAEKQEP</sequence>
<reference evidence="4" key="1">
    <citation type="submission" date="2021-03" db="EMBL/GenBank/DDBJ databases">
        <title>Evolutionary innovations through gain and loss of genes in the ectomycorrhizal Boletales.</title>
        <authorList>
            <person name="Wu G."/>
            <person name="Miyauchi S."/>
            <person name="Morin E."/>
            <person name="Yang Z.-L."/>
            <person name="Xu J."/>
            <person name="Martin F.M."/>
        </authorList>
    </citation>
    <scope>NUCLEOTIDE SEQUENCE</scope>
    <source>
        <strain evidence="4">BR01</strain>
    </source>
</reference>
<dbReference type="GO" id="GO:0022857">
    <property type="term" value="F:transmembrane transporter activity"/>
    <property type="evidence" value="ECO:0007669"/>
    <property type="project" value="InterPro"/>
</dbReference>
<dbReference type="AlphaFoldDB" id="A0A8I3A949"/>